<dbReference type="InterPro" id="IPR007197">
    <property type="entry name" value="rSAM"/>
</dbReference>
<gene>
    <name evidence="17" type="ORF">ND2E_0445</name>
</gene>
<keyword evidence="6 14" id="KW-0004">4Fe-4S</keyword>
<dbReference type="InterPro" id="IPR022462">
    <property type="entry name" value="EpmB"/>
</dbReference>
<feature type="binding site" evidence="14">
    <location>
        <position position="132"/>
    </location>
    <ligand>
        <name>[4Fe-4S] cluster</name>
        <dbReference type="ChEBI" id="CHEBI:49883"/>
        <note>4Fe-4S-S-AdoMet</note>
    </ligand>
</feature>
<evidence type="ECO:0000256" key="12">
    <source>
        <dbReference type="ARBA" id="ARBA00023235"/>
    </source>
</evidence>
<evidence type="ECO:0000313" key="18">
    <source>
        <dbReference type="Proteomes" id="UP000029843"/>
    </source>
</evidence>
<evidence type="ECO:0000256" key="3">
    <source>
        <dbReference type="ARBA" id="ARBA00001966"/>
    </source>
</evidence>
<dbReference type="NCBIfam" id="TIGR03821">
    <property type="entry name" value="EFP_modif_epmB"/>
    <property type="match status" value="1"/>
</dbReference>
<comment type="catalytic activity">
    <reaction evidence="1">
        <text>L-lysine = D-beta-lysine</text>
        <dbReference type="Rhea" id="RHEA:44148"/>
        <dbReference type="ChEBI" id="CHEBI:32551"/>
        <dbReference type="ChEBI" id="CHEBI:84138"/>
    </reaction>
</comment>
<dbReference type="Proteomes" id="UP000029843">
    <property type="component" value="Unassembled WGS sequence"/>
</dbReference>
<evidence type="ECO:0000256" key="6">
    <source>
        <dbReference type="ARBA" id="ARBA00022485"/>
    </source>
</evidence>
<evidence type="ECO:0000256" key="5">
    <source>
        <dbReference type="ARBA" id="ARBA00022363"/>
    </source>
</evidence>
<dbReference type="GO" id="GO:0051539">
    <property type="term" value="F:4 iron, 4 sulfur cluster binding"/>
    <property type="evidence" value="ECO:0007669"/>
    <property type="project" value="UniProtKB-KW"/>
</dbReference>
<dbReference type="CDD" id="cd01335">
    <property type="entry name" value="Radical_SAM"/>
    <property type="match status" value="1"/>
</dbReference>
<dbReference type="GO" id="GO:0046872">
    <property type="term" value="F:metal ion binding"/>
    <property type="evidence" value="ECO:0007669"/>
    <property type="project" value="UniProtKB-KW"/>
</dbReference>
<feature type="modified residue" description="N6-(pyridoxal phosphate)lysine" evidence="15">
    <location>
        <position position="340"/>
    </location>
</feature>
<keyword evidence="8 14" id="KW-0479">Metal-binding</keyword>
<comment type="cofactor">
    <cofactor evidence="2 15">
        <name>pyridoxal 5'-phosphate</name>
        <dbReference type="ChEBI" id="CHEBI:597326"/>
    </cofactor>
</comment>
<dbReference type="PATRIC" id="fig|28229.4.peg.3928"/>
<dbReference type="PANTHER" id="PTHR30538">
    <property type="entry name" value="LYSINE 2,3-AMINOMUTASE-RELATED"/>
    <property type="match status" value="1"/>
</dbReference>
<comment type="similarity">
    <text evidence="4">Belongs to the radical SAM superfamily. KamA family.</text>
</comment>
<dbReference type="SFLD" id="SFLDG01070">
    <property type="entry name" value="PLP-dependent"/>
    <property type="match status" value="1"/>
</dbReference>
<dbReference type="InterPro" id="IPR003739">
    <property type="entry name" value="Lys_aminomutase/Glu_NH3_mut"/>
</dbReference>
<keyword evidence="7" id="KW-0949">S-adenosyl-L-methionine</keyword>
<evidence type="ECO:0000256" key="11">
    <source>
        <dbReference type="ARBA" id="ARBA00023014"/>
    </source>
</evidence>
<keyword evidence="11 14" id="KW-0411">Iron-sulfur</keyword>
<feature type="binding site" evidence="14">
    <location>
        <position position="128"/>
    </location>
    <ligand>
        <name>[4Fe-4S] cluster</name>
        <dbReference type="ChEBI" id="CHEBI:49883"/>
        <note>4Fe-4S-S-AdoMet</note>
    </ligand>
</feature>
<evidence type="ECO:0000259" key="16">
    <source>
        <dbReference type="PROSITE" id="PS51918"/>
    </source>
</evidence>
<evidence type="ECO:0000256" key="2">
    <source>
        <dbReference type="ARBA" id="ARBA00001933"/>
    </source>
</evidence>
<evidence type="ECO:0000256" key="4">
    <source>
        <dbReference type="ARBA" id="ARBA00008703"/>
    </source>
</evidence>
<dbReference type="InterPro" id="IPR058240">
    <property type="entry name" value="rSAM_sf"/>
</dbReference>
<evidence type="ECO:0000256" key="15">
    <source>
        <dbReference type="PIRSR" id="PIRSR603739-50"/>
    </source>
</evidence>
<dbReference type="RefSeq" id="WP_223303696.1">
    <property type="nucleotide sequence ID" value="NZ_JQED01000055.1"/>
</dbReference>
<keyword evidence="9 15" id="KW-0663">Pyridoxal phosphate</keyword>
<evidence type="ECO:0000256" key="13">
    <source>
        <dbReference type="ARBA" id="ARBA00030756"/>
    </source>
</evidence>
<dbReference type="NCBIfam" id="TIGR00238">
    <property type="entry name" value="KamA family radical SAM protein"/>
    <property type="match status" value="1"/>
</dbReference>
<comment type="caution">
    <text evidence="17">The sequence shown here is derived from an EMBL/GenBank/DDBJ whole genome shotgun (WGS) entry which is preliminary data.</text>
</comment>
<feature type="binding site" evidence="14">
    <location>
        <position position="135"/>
    </location>
    <ligand>
        <name>[4Fe-4S] cluster</name>
        <dbReference type="ChEBI" id="CHEBI:49883"/>
        <note>4Fe-4S-S-AdoMet</note>
    </ligand>
</feature>
<evidence type="ECO:0000256" key="7">
    <source>
        <dbReference type="ARBA" id="ARBA00022691"/>
    </source>
</evidence>
<evidence type="ECO:0000313" key="17">
    <source>
        <dbReference type="EMBL" id="KGJ87038.1"/>
    </source>
</evidence>
<dbReference type="SFLD" id="SFLDS00029">
    <property type="entry name" value="Radical_SAM"/>
    <property type="match status" value="1"/>
</dbReference>
<dbReference type="SUPFAM" id="SSF102114">
    <property type="entry name" value="Radical SAM enzymes"/>
    <property type="match status" value="1"/>
</dbReference>
<evidence type="ECO:0000256" key="10">
    <source>
        <dbReference type="ARBA" id="ARBA00023004"/>
    </source>
</evidence>
<keyword evidence="12 17" id="KW-0413">Isomerase</keyword>
<accession>A0A099KBS5</accession>
<evidence type="ECO:0000256" key="8">
    <source>
        <dbReference type="ARBA" id="ARBA00022723"/>
    </source>
</evidence>
<protein>
    <recommendedName>
        <fullName evidence="5">L-lysine 2,3-aminomutase</fullName>
    </recommendedName>
    <alternativeName>
        <fullName evidence="13">EF-P post-translational modification enzyme B</fullName>
    </alternativeName>
</protein>
<feature type="domain" description="Radical SAM core" evidence="16">
    <location>
        <begin position="114"/>
        <end position="337"/>
    </location>
</feature>
<dbReference type="GO" id="GO:0016853">
    <property type="term" value="F:isomerase activity"/>
    <property type="evidence" value="ECO:0007669"/>
    <property type="project" value="UniProtKB-KW"/>
</dbReference>
<keyword evidence="10" id="KW-0408">Iron</keyword>
<dbReference type="Gene3D" id="3.20.20.70">
    <property type="entry name" value="Aldolase class I"/>
    <property type="match status" value="1"/>
</dbReference>
<sequence length="346" mass="39504">MKLELPQIITQIDHDLHLCDEKSWQKDLREVVTEPEKLLSLLNIAPKDYLQHFKARKLFPVRVPLSFINRMKKGDFDDPLLKQVMPLSSEFLLSDGYTADPLHEHDTVAEGLLHKYTNRVLMIVKTACAVNCRYCFRRHFPYQDNSPNKQRWQSALNYISAHNEISEVIFSGGDPLMANDAHLTWLIEQIEKIPHVTRLRIHSRLPVVIPSRITTKLVVLLKHSRLKSTMVLHINHPNEINQELIDALEPLRAARIPLFNQSVLLRGVNDDAQVLINLSEALFDAGIQPYYLHLFDAVQGAAHFDTPEVEAVALVKVMLARLPGFLMPKLVREIAGQANKTPINLA</sequence>
<dbReference type="Pfam" id="PF04055">
    <property type="entry name" value="Radical_SAM"/>
    <property type="match status" value="1"/>
</dbReference>
<dbReference type="EMBL" id="JQED01000055">
    <property type="protein sequence ID" value="KGJ87038.1"/>
    <property type="molecule type" value="Genomic_DNA"/>
</dbReference>
<evidence type="ECO:0000256" key="9">
    <source>
        <dbReference type="ARBA" id="ARBA00022898"/>
    </source>
</evidence>
<reference evidence="17 18" key="1">
    <citation type="submission" date="2014-08" db="EMBL/GenBank/DDBJ databases">
        <title>Genomic and Phenotypic Diversity of Colwellia psychrerythraea strains from Disparate Marine Basins.</title>
        <authorList>
            <person name="Techtmann S.M."/>
            <person name="Stelling S.C."/>
            <person name="Utturkar S.M."/>
            <person name="Alshibli N."/>
            <person name="Harris A."/>
            <person name="Brown S.D."/>
            <person name="Hazen T.C."/>
        </authorList>
    </citation>
    <scope>NUCLEOTIDE SEQUENCE [LARGE SCALE GENOMIC DNA]</scope>
    <source>
        <strain evidence="17 18">ND2E</strain>
    </source>
</reference>
<dbReference type="AlphaFoldDB" id="A0A099KBS5"/>
<organism evidence="17 18">
    <name type="scientific">Colwellia psychrerythraea</name>
    <name type="common">Vibrio psychroerythus</name>
    <dbReference type="NCBI Taxonomy" id="28229"/>
    <lineage>
        <taxon>Bacteria</taxon>
        <taxon>Pseudomonadati</taxon>
        <taxon>Pseudomonadota</taxon>
        <taxon>Gammaproteobacteria</taxon>
        <taxon>Alteromonadales</taxon>
        <taxon>Colwelliaceae</taxon>
        <taxon>Colwellia</taxon>
    </lineage>
</organism>
<dbReference type="InterPro" id="IPR013785">
    <property type="entry name" value="Aldolase_TIM"/>
</dbReference>
<dbReference type="PANTHER" id="PTHR30538:SF1">
    <property type="entry name" value="L-LYSINE 2,3-AMINOMUTASE"/>
    <property type="match status" value="1"/>
</dbReference>
<dbReference type="PROSITE" id="PS51918">
    <property type="entry name" value="RADICAL_SAM"/>
    <property type="match status" value="1"/>
</dbReference>
<evidence type="ECO:0000256" key="1">
    <source>
        <dbReference type="ARBA" id="ARBA00001352"/>
    </source>
</evidence>
<dbReference type="SFLD" id="SFLDF00314">
    <property type="entry name" value="L-lysine_2_3-aminomutase_(yjeK"/>
    <property type="match status" value="1"/>
</dbReference>
<comment type="cofactor">
    <cofactor evidence="3">
        <name>[4Fe-4S] cluster</name>
        <dbReference type="ChEBI" id="CHEBI:49883"/>
    </cofactor>
</comment>
<proteinExistence type="inferred from homology"/>
<name>A0A099KBS5_COLPS</name>
<evidence type="ECO:0000256" key="14">
    <source>
        <dbReference type="PIRSR" id="PIRSR004911-1"/>
    </source>
</evidence>
<dbReference type="PIRSF" id="PIRSF004911">
    <property type="entry name" value="DUF160"/>
    <property type="match status" value="1"/>
</dbReference>